<dbReference type="InterPro" id="IPR025836">
    <property type="entry name" value="Zn_knuckle_CX2CX4HX4C"/>
</dbReference>
<dbReference type="InterPro" id="IPR043502">
    <property type="entry name" value="DNA/RNA_pol_sf"/>
</dbReference>
<dbReference type="InterPro" id="IPR044730">
    <property type="entry name" value="RNase_H-like_dom_plant"/>
</dbReference>
<dbReference type="InterPro" id="IPR002156">
    <property type="entry name" value="RNaseH_domain"/>
</dbReference>
<accession>A0A2N9G4G7</accession>
<dbReference type="InterPro" id="IPR001878">
    <property type="entry name" value="Znf_CCHC"/>
</dbReference>
<dbReference type="GO" id="GO:0004523">
    <property type="term" value="F:RNA-DNA hybrid ribonuclease activity"/>
    <property type="evidence" value="ECO:0007669"/>
    <property type="project" value="InterPro"/>
</dbReference>
<keyword evidence="1" id="KW-0862">Zinc</keyword>
<dbReference type="Pfam" id="PF14392">
    <property type="entry name" value="zf-CCHC_4"/>
    <property type="match status" value="1"/>
</dbReference>
<dbReference type="CDD" id="cd06222">
    <property type="entry name" value="RNase_H_like"/>
    <property type="match status" value="1"/>
</dbReference>
<evidence type="ECO:0000313" key="4">
    <source>
        <dbReference type="EMBL" id="SPC94280.1"/>
    </source>
</evidence>
<dbReference type="SUPFAM" id="SSF56219">
    <property type="entry name" value="DNase I-like"/>
    <property type="match status" value="1"/>
</dbReference>
<feature type="domain" description="CCHC-type" evidence="2">
    <location>
        <begin position="173"/>
        <end position="188"/>
    </location>
</feature>
<feature type="domain" description="Reverse transcriptase" evidence="3">
    <location>
        <begin position="686"/>
        <end position="942"/>
    </location>
</feature>
<reference evidence="4" key="1">
    <citation type="submission" date="2018-02" db="EMBL/GenBank/DDBJ databases">
        <authorList>
            <person name="Cohen D.B."/>
            <person name="Kent A.D."/>
        </authorList>
    </citation>
    <scope>NUCLEOTIDE SEQUENCE</scope>
</reference>
<dbReference type="InterPro" id="IPR036397">
    <property type="entry name" value="RNaseH_sf"/>
</dbReference>
<organism evidence="4">
    <name type="scientific">Fagus sylvatica</name>
    <name type="common">Beechnut</name>
    <dbReference type="NCBI Taxonomy" id="28930"/>
    <lineage>
        <taxon>Eukaryota</taxon>
        <taxon>Viridiplantae</taxon>
        <taxon>Streptophyta</taxon>
        <taxon>Embryophyta</taxon>
        <taxon>Tracheophyta</taxon>
        <taxon>Spermatophyta</taxon>
        <taxon>Magnoliopsida</taxon>
        <taxon>eudicotyledons</taxon>
        <taxon>Gunneridae</taxon>
        <taxon>Pentapetalae</taxon>
        <taxon>rosids</taxon>
        <taxon>fabids</taxon>
        <taxon>Fagales</taxon>
        <taxon>Fagaceae</taxon>
        <taxon>Fagus</taxon>
    </lineage>
</organism>
<evidence type="ECO:0000256" key="1">
    <source>
        <dbReference type="PROSITE-ProRule" id="PRU00047"/>
    </source>
</evidence>
<proteinExistence type="predicted"/>
<dbReference type="Pfam" id="PF00078">
    <property type="entry name" value="RVT_1"/>
    <property type="match status" value="1"/>
</dbReference>
<dbReference type="SUPFAM" id="SSF53098">
    <property type="entry name" value="Ribonuclease H-like"/>
    <property type="match status" value="1"/>
</dbReference>
<dbReference type="PANTHER" id="PTHR33116">
    <property type="entry name" value="REVERSE TRANSCRIPTASE ZINC-BINDING DOMAIN-CONTAINING PROTEIN-RELATED-RELATED"/>
    <property type="match status" value="1"/>
</dbReference>
<dbReference type="CDD" id="cd01650">
    <property type="entry name" value="RT_nLTR_like"/>
    <property type="match status" value="1"/>
</dbReference>
<dbReference type="Pfam" id="PF03372">
    <property type="entry name" value="Exo_endo_phos"/>
    <property type="match status" value="1"/>
</dbReference>
<dbReference type="GO" id="GO:0008270">
    <property type="term" value="F:zinc ion binding"/>
    <property type="evidence" value="ECO:0007669"/>
    <property type="project" value="UniProtKB-KW"/>
</dbReference>
<dbReference type="PROSITE" id="PS50158">
    <property type="entry name" value="ZF_CCHC"/>
    <property type="match status" value="1"/>
</dbReference>
<dbReference type="Pfam" id="PF13456">
    <property type="entry name" value="RVT_3"/>
    <property type="match status" value="1"/>
</dbReference>
<name>A0A2N9G4G7_FAGSY</name>
<dbReference type="PANTHER" id="PTHR33116:SF86">
    <property type="entry name" value="REVERSE TRANSCRIPTASE DOMAIN-CONTAINING PROTEIN"/>
    <property type="match status" value="1"/>
</dbReference>
<dbReference type="InterPro" id="IPR012337">
    <property type="entry name" value="RNaseH-like_sf"/>
</dbReference>
<gene>
    <name evidence="4" type="ORF">FSB_LOCUS22162</name>
</gene>
<dbReference type="Gene3D" id="3.30.420.10">
    <property type="entry name" value="Ribonuclease H-like superfamily/Ribonuclease H"/>
    <property type="match status" value="1"/>
</dbReference>
<evidence type="ECO:0000259" key="3">
    <source>
        <dbReference type="PROSITE" id="PS50878"/>
    </source>
</evidence>
<evidence type="ECO:0000259" key="2">
    <source>
        <dbReference type="PROSITE" id="PS50158"/>
    </source>
</evidence>
<sequence>MDPVELPIPSVEDIIHRTQKVSCADNPWRPSRRIQVRKVDKNIFVFTFDHEADRDLAFNRRPWTIRGAHLIKIWNPVLTCNEIDFSRSPFWVQVHGLPPAWFNKEYVELIGGHAGLVLEVDFFAEPRSQWQRFVRCRVNVNIVTPLCPGIFLPRKDRSDIWISLKYERLPEVCFRCGIIGHMEYSCESEQTLLSNEFGSKFPAFGEWLKTDNDKVPPGIYATPPVDLICVEPASIVPVTANVVGANSDEIVLASKTKVVVEKGADVPNVVLSVPIKQRTVEVCVSKTEVSSFATLLAYSLKDVSCSSRDSESVLSRIAENRDMGTLLRWHPQTTLYPIQRRASVSPLQTNEDPRVELSGHMQCLDCSGTPSTYGPPYQAKRRKAWSNLNALLQSTNGPWMCFGDFNCVVEEVEKDGGLRGSASNPNFLKELLFELEAVDLGHTGNKFTWWNKRWGKGAIRERLDRAIANPCWRLAFPKASVFHLGAINSDHTPLLIDTNPTDEVCPRPFRFEAIWVRDPRCGGVIRKAWNSVVEGSHAFILCQGMKSCGGKNRERHGSKMETKTQSFSTFQPSLRRKRNSIDAIKNDEGEWLINKKEIREHVVGKFSQLFTDEAVDFPSNLEQLIEPVINESENASICLIPTPQEIKAVIFELNNQKAPGPDGLPALFYKKYWDIVGTTVIEAIQSFFRSGQLLEEVNNSLIVLIPKVKSPSSVNHFRPISLCNIVYKTISKLIVSRIRPILDKLISPAQSAFIPNRWIAENQLIVHELLHSFKRRKAVLTNFGFHGMFINWVMECVSSVSSSILINGGKSKTIFPTRGLRQGDPLSPYLFILCQEVLSRIIDREHMIGNIKGVKMNMGGPDFTHVMFADDLMLFSKASNNEVLSLNACLEKYCRWSGQLINRSKSGIIFSKLVHLNQKRRLKNMLQMKKVPENAKYLGAPLFSSRSRTKDFMYLQENLEARLTGWRSKCLSWAGRCTLIKSVAQAIPTYTFSTFDVPTAVCDKLDATTRRFWWSPKKEKGRYLAWKSWDYLCNSKAFGGLGFRKAKKCNEAFIAKLAWMIASKRDSPCMRALRCKYKVKDSWLSDEPRIHTTPTWRAMERMKPLIKEGACFLVGNGLSIDVWKEPWVPWLPQFIPKPKNQSTAIVPMKVADLIDQSSKCWSESKLNELFDDASISAIKQISIPTIPKIDKLVWILDSKGNFSVKSAIKTNHSQTIENLKGNWKSLWKLKLHERFKVLVWRIANGILPTRTVVASKLGQGDVCCPFCHDSEESIDHLFFKCSVSRAIWFGLTWAIHSMPFQYSEQQGYPEESSGTHNHNHEFNIMVIIKQLEARILEHIHAVEEPKAGVESNVKRLDLIWKVPAVGTIKLNVDAACSMDIAAISVVARNNHGHIIKAWAKQIAAKDPAVAEASAINWAMEQAECENYKSISVESDSKLCIDALSSPIAECPWKIHAQISLSLDLASHFNLCTFLWARRDANQVAHVLAKVALSLCHPLCCNSVSLPPSVLEAWTRDLSLLSN</sequence>
<dbReference type="Pfam" id="PF13966">
    <property type="entry name" value="zf-RVT"/>
    <property type="match status" value="1"/>
</dbReference>
<dbReference type="InterPro" id="IPR026960">
    <property type="entry name" value="RVT-Znf"/>
</dbReference>
<keyword evidence="1" id="KW-0479">Metal-binding</keyword>
<evidence type="ECO:0008006" key="5">
    <source>
        <dbReference type="Google" id="ProtNLM"/>
    </source>
</evidence>
<dbReference type="InterPro" id="IPR000477">
    <property type="entry name" value="RT_dom"/>
</dbReference>
<keyword evidence="1" id="KW-0863">Zinc-finger</keyword>
<dbReference type="EMBL" id="OIVN01001466">
    <property type="protein sequence ID" value="SPC94280.1"/>
    <property type="molecule type" value="Genomic_DNA"/>
</dbReference>
<dbReference type="InterPro" id="IPR005135">
    <property type="entry name" value="Endo/exonuclease/phosphatase"/>
</dbReference>
<dbReference type="InterPro" id="IPR036691">
    <property type="entry name" value="Endo/exonu/phosph_ase_sf"/>
</dbReference>
<dbReference type="Gene3D" id="3.60.10.10">
    <property type="entry name" value="Endonuclease/exonuclease/phosphatase"/>
    <property type="match status" value="1"/>
</dbReference>
<dbReference type="GO" id="GO:0003676">
    <property type="term" value="F:nucleic acid binding"/>
    <property type="evidence" value="ECO:0007669"/>
    <property type="project" value="InterPro"/>
</dbReference>
<dbReference type="PROSITE" id="PS50878">
    <property type="entry name" value="RT_POL"/>
    <property type="match status" value="1"/>
</dbReference>
<dbReference type="SUPFAM" id="SSF56672">
    <property type="entry name" value="DNA/RNA polymerases"/>
    <property type="match status" value="1"/>
</dbReference>
<protein>
    <recommendedName>
        <fullName evidence="5">CCHC-type domain-containing protein</fullName>
    </recommendedName>
</protein>